<name>A0A2K1QV54_9PEZI</name>
<feature type="transmembrane region" description="Helical" evidence="9">
    <location>
        <begin position="298"/>
        <end position="315"/>
    </location>
</feature>
<dbReference type="OrthoDB" id="4142200at2759"/>
<feature type="compositionally biased region" description="Acidic residues" evidence="8">
    <location>
        <begin position="497"/>
        <end position="506"/>
    </location>
</feature>
<keyword evidence="5 9" id="KW-1133">Transmembrane helix</keyword>
<evidence type="ECO:0000256" key="7">
    <source>
        <dbReference type="RuleBase" id="RU003346"/>
    </source>
</evidence>
<comment type="similarity">
    <text evidence="2 7">Belongs to the major facilitator superfamily. Sugar transporter (TC 2.A.1.1) family.</text>
</comment>
<comment type="subcellular location">
    <subcellularLocation>
        <location evidence="1">Membrane</location>
        <topology evidence="1">Multi-pass membrane protein</topology>
    </subcellularLocation>
</comment>
<comment type="caution">
    <text evidence="11">The sequence shown here is derived from an EMBL/GenBank/DDBJ whole genome shotgun (WGS) entry which is preliminary data.</text>
</comment>
<feature type="transmembrane region" description="Helical" evidence="9">
    <location>
        <begin position="170"/>
        <end position="189"/>
    </location>
</feature>
<dbReference type="Proteomes" id="UP000243797">
    <property type="component" value="Unassembled WGS sequence"/>
</dbReference>
<feature type="region of interest" description="Disordered" evidence="8">
    <location>
        <begin position="497"/>
        <end position="521"/>
    </location>
</feature>
<dbReference type="InterPro" id="IPR005828">
    <property type="entry name" value="MFS_sugar_transport-like"/>
</dbReference>
<dbReference type="PROSITE" id="PS50850">
    <property type="entry name" value="MFS"/>
    <property type="match status" value="1"/>
</dbReference>
<keyword evidence="4 9" id="KW-0812">Transmembrane</keyword>
<dbReference type="PROSITE" id="PS00216">
    <property type="entry name" value="SUGAR_TRANSPORT_1"/>
    <property type="match status" value="1"/>
</dbReference>
<gene>
    <name evidence="11" type="ORF">CAC42_5379</name>
</gene>
<dbReference type="EMBL" id="NKHZ01000039">
    <property type="protein sequence ID" value="PNS18840.1"/>
    <property type="molecule type" value="Genomic_DNA"/>
</dbReference>
<keyword evidence="6 9" id="KW-0472">Membrane</keyword>
<evidence type="ECO:0000256" key="2">
    <source>
        <dbReference type="ARBA" id="ARBA00010992"/>
    </source>
</evidence>
<evidence type="ECO:0000256" key="8">
    <source>
        <dbReference type="SAM" id="MobiDB-lite"/>
    </source>
</evidence>
<dbReference type="InterPro" id="IPR003663">
    <property type="entry name" value="Sugar/inositol_transpt"/>
</dbReference>
<evidence type="ECO:0000256" key="4">
    <source>
        <dbReference type="ARBA" id="ARBA00022692"/>
    </source>
</evidence>
<feature type="transmembrane region" description="Helical" evidence="9">
    <location>
        <begin position="432"/>
        <end position="453"/>
    </location>
</feature>
<dbReference type="PANTHER" id="PTHR48022:SF54">
    <property type="entry name" value="GLUCOSE TRANSPORTER, PUTATIVE (AFU_ORTHOLOGUE AFUA_8G00890)-RELATED"/>
    <property type="match status" value="1"/>
</dbReference>
<dbReference type="InterPro" id="IPR020846">
    <property type="entry name" value="MFS_dom"/>
</dbReference>
<dbReference type="AlphaFoldDB" id="A0A2K1QV54"/>
<evidence type="ECO:0000256" key="9">
    <source>
        <dbReference type="SAM" id="Phobius"/>
    </source>
</evidence>
<accession>A0A2K1QV54</accession>
<feature type="transmembrane region" description="Helical" evidence="9">
    <location>
        <begin position="406"/>
        <end position="426"/>
    </location>
</feature>
<dbReference type="InterPro" id="IPR050360">
    <property type="entry name" value="MFS_Sugar_Transporters"/>
</dbReference>
<dbReference type="PROSITE" id="PS00217">
    <property type="entry name" value="SUGAR_TRANSPORT_2"/>
    <property type="match status" value="1"/>
</dbReference>
<feature type="transmembrane region" description="Helical" evidence="9">
    <location>
        <begin position="108"/>
        <end position="126"/>
    </location>
</feature>
<dbReference type="GO" id="GO:0005351">
    <property type="term" value="F:carbohydrate:proton symporter activity"/>
    <property type="evidence" value="ECO:0007669"/>
    <property type="project" value="TreeGrafter"/>
</dbReference>
<dbReference type="InParanoid" id="A0A2K1QV54"/>
<dbReference type="InterPro" id="IPR005829">
    <property type="entry name" value="Sugar_transporter_CS"/>
</dbReference>
<keyword evidence="3 7" id="KW-0813">Transport</keyword>
<reference evidence="11 12" key="1">
    <citation type="submission" date="2017-06" db="EMBL/GenBank/DDBJ databases">
        <title>Draft genome sequence of a variant of Elsinoe murrayae.</title>
        <authorList>
            <person name="Cheng Q."/>
        </authorList>
    </citation>
    <scope>NUCLEOTIDE SEQUENCE [LARGE SCALE GENOMIC DNA]</scope>
    <source>
        <strain evidence="11 12">CQ-2017a</strain>
    </source>
</reference>
<dbReference type="Pfam" id="PF00083">
    <property type="entry name" value="Sugar_tr"/>
    <property type="match status" value="1"/>
</dbReference>
<evidence type="ECO:0000256" key="6">
    <source>
        <dbReference type="ARBA" id="ARBA00023136"/>
    </source>
</evidence>
<feature type="transmembrane region" description="Helical" evidence="9">
    <location>
        <begin position="274"/>
        <end position="292"/>
    </location>
</feature>
<feature type="transmembrane region" description="Helical" evidence="9">
    <location>
        <begin position="78"/>
        <end position="96"/>
    </location>
</feature>
<feature type="transmembrane region" description="Helical" evidence="9">
    <location>
        <begin position="366"/>
        <end position="394"/>
    </location>
</feature>
<evidence type="ECO:0000256" key="5">
    <source>
        <dbReference type="ARBA" id="ARBA00022989"/>
    </source>
</evidence>
<dbReference type="InterPro" id="IPR036259">
    <property type="entry name" value="MFS_trans_sf"/>
</dbReference>
<dbReference type="FunFam" id="1.20.1250.20:FF:000026">
    <property type="entry name" value="MFS quinate transporter QutD"/>
    <property type="match status" value="1"/>
</dbReference>
<evidence type="ECO:0000256" key="3">
    <source>
        <dbReference type="ARBA" id="ARBA00022448"/>
    </source>
</evidence>
<evidence type="ECO:0000313" key="11">
    <source>
        <dbReference type="EMBL" id="PNS18840.1"/>
    </source>
</evidence>
<dbReference type="NCBIfam" id="TIGR00879">
    <property type="entry name" value="SP"/>
    <property type="match status" value="1"/>
</dbReference>
<feature type="domain" description="Major facilitator superfamily (MFS) profile" evidence="10">
    <location>
        <begin position="10"/>
        <end position="459"/>
    </location>
</feature>
<dbReference type="CDD" id="cd17356">
    <property type="entry name" value="MFS_HXT"/>
    <property type="match status" value="1"/>
</dbReference>
<dbReference type="GO" id="GO:0016020">
    <property type="term" value="C:membrane"/>
    <property type="evidence" value="ECO:0007669"/>
    <property type="project" value="UniProtKB-SubCell"/>
</dbReference>
<feature type="transmembrane region" description="Helical" evidence="9">
    <location>
        <begin position="322"/>
        <end position="346"/>
    </location>
</feature>
<keyword evidence="12" id="KW-1185">Reference proteome</keyword>
<evidence type="ECO:0000313" key="12">
    <source>
        <dbReference type="Proteomes" id="UP000243797"/>
    </source>
</evidence>
<feature type="transmembrane region" description="Helical" evidence="9">
    <location>
        <begin position="52"/>
        <end position="71"/>
    </location>
</feature>
<dbReference type="PRINTS" id="PR00171">
    <property type="entry name" value="SUGRTRNSPORT"/>
</dbReference>
<feature type="transmembrane region" description="Helical" evidence="9">
    <location>
        <begin position="7"/>
        <end position="32"/>
    </location>
</feature>
<dbReference type="Gene3D" id="1.20.1250.20">
    <property type="entry name" value="MFS general substrate transporter like domains"/>
    <property type="match status" value="1"/>
</dbReference>
<dbReference type="PANTHER" id="PTHR48022">
    <property type="entry name" value="PLASTIDIC GLUCOSE TRANSPORTER 4"/>
    <property type="match status" value="1"/>
</dbReference>
<dbReference type="SUPFAM" id="SSF103473">
    <property type="entry name" value="MFS general substrate transporter"/>
    <property type="match status" value="1"/>
</dbReference>
<sequence>MFRFTNIYVLAAFGTIGGALFGFDVSSMSAWIGAKQYTDYYNSPNSTLQGGITASMSAGSFVGALAAGFISDHFGRRWALSVACMIWIVGAIIQSASQNVAMLVAGRVISGLAVGITSSQVCVYLAELAPGKIRGRIVGIQQWAIEWGILIMYLISYGCTFVEGPTAFRIAWGIQAVPGAILLAALPFFPESPRWLAQQERWEEAESVLADLHARGNRDDPLVKAEMVEVREAFEIARMQKDTTILGLFGPKVWKRTLAGTSVQMWQQLLGGNVAMYYIVYIFQMAGLTGNVTLYSSAIQYVIFLITTGLILPFIDRFPRRTLLLVGSITCMIIHFAVAGTMASYGRPVSNVAGNYNLRWEVPSGSAAKGIIAMVYIFVGIYGFTWAPIGWIYCSEVFPLKWRAKGVGLSAATNWAFNFALAFFVAPAFTNIQWRTYIIFGVFCFAMTFHIFFTYPETAGKTLEEIDAIFDANIPPWKSGQVQGLLEQRMAQVQEKGDDDIYEEGNEGGKSSGDINRKEAV</sequence>
<evidence type="ECO:0000259" key="10">
    <source>
        <dbReference type="PROSITE" id="PS50850"/>
    </source>
</evidence>
<protein>
    <submittedName>
        <fullName evidence="11">High-affinity glucose transporter</fullName>
    </submittedName>
</protein>
<organism evidence="11 12">
    <name type="scientific">Sphaceloma murrayae</name>
    <dbReference type="NCBI Taxonomy" id="2082308"/>
    <lineage>
        <taxon>Eukaryota</taxon>
        <taxon>Fungi</taxon>
        <taxon>Dikarya</taxon>
        <taxon>Ascomycota</taxon>
        <taxon>Pezizomycotina</taxon>
        <taxon>Dothideomycetes</taxon>
        <taxon>Dothideomycetidae</taxon>
        <taxon>Myriangiales</taxon>
        <taxon>Elsinoaceae</taxon>
        <taxon>Sphaceloma</taxon>
    </lineage>
</organism>
<proteinExistence type="inferred from homology"/>
<feature type="transmembrane region" description="Helical" evidence="9">
    <location>
        <begin position="138"/>
        <end position="158"/>
    </location>
</feature>
<evidence type="ECO:0000256" key="1">
    <source>
        <dbReference type="ARBA" id="ARBA00004141"/>
    </source>
</evidence>
<keyword evidence="11" id="KW-0762">Sugar transport</keyword>